<proteinExistence type="predicted"/>
<keyword evidence="3" id="KW-1185">Reference proteome</keyword>
<protein>
    <submittedName>
        <fullName evidence="2">SMI1 / KNR4 family (SUKH-1)</fullName>
    </submittedName>
</protein>
<dbReference type="STRING" id="393003.SAMN05660461_1345"/>
<accession>A0A1T5NF52</accession>
<feature type="domain" description="Knr4/Smi1-like" evidence="1">
    <location>
        <begin position="40"/>
        <end position="195"/>
    </location>
</feature>
<dbReference type="SMART" id="SM00860">
    <property type="entry name" value="SMI1_KNR4"/>
    <property type="match status" value="1"/>
</dbReference>
<evidence type="ECO:0000259" key="1">
    <source>
        <dbReference type="SMART" id="SM00860"/>
    </source>
</evidence>
<dbReference type="Gene3D" id="1.25.10.10">
    <property type="entry name" value="Leucine-rich Repeat Variant"/>
    <property type="match status" value="1"/>
</dbReference>
<dbReference type="RefSeq" id="WP_079468616.1">
    <property type="nucleotide sequence ID" value="NZ_FUZZ01000001.1"/>
</dbReference>
<dbReference type="InterPro" id="IPR011989">
    <property type="entry name" value="ARM-like"/>
</dbReference>
<dbReference type="InterPro" id="IPR037883">
    <property type="entry name" value="Knr4/Smi1-like_sf"/>
</dbReference>
<dbReference type="SUPFAM" id="SSF160631">
    <property type="entry name" value="SMI1/KNR4-like"/>
    <property type="match status" value="1"/>
</dbReference>
<dbReference type="InterPro" id="IPR018958">
    <property type="entry name" value="Knr4/Smi1-like_dom"/>
</dbReference>
<dbReference type="Proteomes" id="UP000190166">
    <property type="component" value="Unassembled WGS sequence"/>
</dbReference>
<name>A0A1T5NF52_9BACT</name>
<organism evidence="2 3">
    <name type="scientific">Chitinophaga ginsengisegetis</name>
    <dbReference type="NCBI Taxonomy" id="393003"/>
    <lineage>
        <taxon>Bacteria</taxon>
        <taxon>Pseudomonadati</taxon>
        <taxon>Bacteroidota</taxon>
        <taxon>Chitinophagia</taxon>
        <taxon>Chitinophagales</taxon>
        <taxon>Chitinophagaceae</taxon>
        <taxon>Chitinophaga</taxon>
    </lineage>
</organism>
<reference evidence="2 3" key="1">
    <citation type="submission" date="2017-02" db="EMBL/GenBank/DDBJ databases">
        <authorList>
            <person name="Peterson S.W."/>
        </authorList>
    </citation>
    <scope>NUCLEOTIDE SEQUENCE [LARGE SCALE GENOMIC DNA]</scope>
    <source>
        <strain evidence="2 3">DSM 18108</strain>
    </source>
</reference>
<evidence type="ECO:0000313" key="2">
    <source>
        <dbReference type="EMBL" id="SKC99037.1"/>
    </source>
</evidence>
<dbReference type="Pfam" id="PF09346">
    <property type="entry name" value="SMI1_KNR4"/>
    <property type="match status" value="1"/>
</dbReference>
<dbReference type="SUPFAM" id="SSF48371">
    <property type="entry name" value="ARM repeat"/>
    <property type="match status" value="1"/>
</dbReference>
<gene>
    <name evidence="2" type="ORF">SAMN05660461_1345</name>
</gene>
<dbReference type="Gene3D" id="3.40.1580.10">
    <property type="entry name" value="SMI1/KNR4-like"/>
    <property type="match status" value="1"/>
</dbReference>
<dbReference type="EMBL" id="FUZZ01000001">
    <property type="protein sequence ID" value="SKC99037.1"/>
    <property type="molecule type" value="Genomic_DNA"/>
</dbReference>
<dbReference type="AlphaFoldDB" id="A0A1T5NF52"/>
<sequence length="447" mass="50943">MHQYKEQIERIRTKLAAAKQKDQQLKVFGASYHKYVIHQPLEESELSDFENAYNISLPGSFRAFLLHVGNGGISQAGSAAGPFYGIYPLKKGANDLISNPEKYLSEPVKIYPGITEDEWNNLTKEAEKEDISDEEYDEAIQNIYTGILPIGSQGCAYIHGLVLNGEHAGKVVNIDIDRQKPKFTFEDTFLDWYERWLDEILSGDLLAAGPTWFGYAMGGSVSSLLEKYHTATNKTTRLDCIIGIQTKRSIEPGVVAILENEYRLSEAEYKRTWLQVLTKFSYPLAKPHLLAYSAVDLLTVVQLIWWYAKDKSMEWREIIEENIGNIHDDETFRFCTYLLGETKMDCAHLIIPMTTNSSEEIRKTAFYTLGKLKKKSPYLDVFINGLNDPSNYVVHATLQALSGVKDKRLLPEYKKIAERFPTEQDYILSNLGHRLADMGLTIQKLRK</sequence>
<dbReference type="InterPro" id="IPR016024">
    <property type="entry name" value="ARM-type_fold"/>
</dbReference>
<evidence type="ECO:0000313" key="3">
    <source>
        <dbReference type="Proteomes" id="UP000190166"/>
    </source>
</evidence>